<comment type="caution">
    <text evidence="10">The sequence shown here is derived from an EMBL/GenBank/DDBJ whole genome shotgun (WGS) entry which is preliminary data.</text>
</comment>
<feature type="region of interest" description="Disordered" evidence="7">
    <location>
        <begin position="333"/>
        <end position="360"/>
    </location>
</feature>
<dbReference type="Pfam" id="PF00069">
    <property type="entry name" value="Pkinase"/>
    <property type="match status" value="1"/>
</dbReference>
<dbReference type="InterPro" id="IPR058502">
    <property type="entry name" value="PLL-like_beta-prop"/>
</dbReference>
<feature type="domain" description="Rhodanese" evidence="9">
    <location>
        <begin position="653"/>
        <end position="669"/>
    </location>
</feature>
<evidence type="ECO:0000313" key="10">
    <source>
        <dbReference type="EMBL" id="GCF09655.1"/>
    </source>
</evidence>
<dbReference type="GO" id="GO:0005524">
    <property type="term" value="F:ATP binding"/>
    <property type="evidence" value="ECO:0007669"/>
    <property type="project" value="UniProtKB-UniRule"/>
</dbReference>
<dbReference type="EMBL" id="BIXY01000048">
    <property type="protein sequence ID" value="GCF09655.1"/>
    <property type="molecule type" value="Genomic_DNA"/>
</dbReference>
<reference evidence="10 11" key="1">
    <citation type="submission" date="2019-01" db="EMBL/GenBank/DDBJ databases">
        <title>Draft genome sequence of Dictyobacter sp. Uno17.</title>
        <authorList>
            <person name="Wang C.M."/>
            <person name="Zheng Y."/>
            <person name="Sakai Y."/>
            <person name="Abe K."/>
            <person name="Yokota A."/>
            <person name="Yabe S."/>
        </authorList>
    </citation>
    <scope>NUCLEOTIDE SEQUENCE [LARGE SCALE GENOMIC DNA]</scope>
    <source>
        <strain evidence="10 11">Uno17</strain>
    </source>
</reference>
<accession>A0A5A5TEJ7</accession>
<dbReference type="PROSITE" id="PS50206">
    <property type="entry name" value="RHODANESE_3"/>
    <property type="match status" value="1"/>
</dbReference>
<feature type="region of interest" description="Disordered" evidence="7">
    <location>
        <begin position="552"/>
        <end position="578"/>
    </location>
</feature>
<feature type="domain" description="Protein kinase" evidence="8">
    <location>
        <begin position="12"/>
        <end position="275"/>
    </location>
</feature>
<evidence type="ECO:0000256" key="6">
    <source>
        <dbReference type="PROSITE-ProRule" id="PRU10141"/>
    </source>
</evidence>
<dbReference type="Gene3D" id="3.30.200.20">
    <property type="entry name" value="Phosphorylase Kinase, domain 1"/>
    <property type="match status" value="1"/>
</dbReference>
<sequence length="841" mass="91217">MTYDEGKQLGNYQLLKLLGQGGFADVYLGEHIYLKTSAAIKVLRMQLSAESFAPFLAEARTIARLRHPHIVMVHDFGIEQEIPFLVMSYAPYGSLRRLHPIGSSVPLDLVTLYVKQMAQALHYAHEQMIIHRDVKPENMLVDEQKALVLSDFGIAVTLQGMPSNPGVATAHLSETVGTTTYMAPELFTSEASFACDQYSLAIAAYEWLSGTPPFVGSDMEIALQHVHISPPSLCDKVLEVPLELEAVIMRALSKNPQDRYSSMQDFAVAFEHAAQRDRVHIDSTPVPPHLSALALSSLPPASTSDKTEVVVSPVQSMSVQDLSLSGKQPQLLRFGKPGLTPQANSSKLLTSQPSDTVSRHLEVSLPPNSLKLPAAQSNSGTRRFLDYASSPGLQPLSDAVVKDDQTAGTPALTAKATVVLTDLKQKWTEHGVPAVKHLWMNKAVPAVKKVFSIPLLSPNQQELLPPLLPSSSQRLAMRPLPPSRNLLLATQSVRAAPPPIQAPNTLLARRRIVIGGLASVLVAGVVGGSAIAAIEGKFQPVPAVPTPIPVRPHHKSAPPTATVVPSTPTPVSQNPTVLNATRPSVVSGLAGQLDIFVRGTDGGLWQRHYDGTWHAWTLALNGLAFDPVVTSWGAGRLDAFARGADNTLQHAWYDGSWHAWESLGGTLTTDPSVVAWGPGRLDVFARSTDNALWHKAFDGSWHDWDRLDGVLLSSPSAASWGVNRLDVFVRGTDSALWHRGYDGSWHNWESLGGSFESDPAAVSVGLNHLDVFVRGVGNVLQRINYDGTWHAWETLGGVMTSSPAATVWEPGRIDVFSRTINNLLQQTYYQAGSWQAWAPLN</sequence>
<dbReference type="InterPro" id="IPR008271">
    <property type="entry name" value="Ser/Thr_kinase_AS"/>
</dbReference>
<evidence type="ECO:0000256" key="1">
    <source>
        <dbReference type="ARBA" id="ARBA00012513"/>
    </source>
</evidence>
<evidence type="ECO:0000256" key="2">
    <source>
        <dbReference type="ARBA" id="ARBA00022679"/>
    </source>
</evidence>
<dbReference type="PANTHER" id="PTHR43289">
    <property type="entry name" value="MITOGEN-ACTIVATED PROTEIN KINASE KINASE KINASE 20-RELATED"/>
    <property type="match status" value="1"/>
</dbReference>
<dbReference type="PANTHER" id="PTHR43289:SF6">
    <property type="entry name" value="SERINE_THREONINE-PROTEIN KINASE NEKL-3"/>
    <property type="match status" value="1"/>
</dbReference>
<protein>
    <recommendedName>
        <fullName evidence="1">non-specific serine/threonine protein kinase</fullName>
        <ecNumber evidence="1">2.7.11.1</ecNumber>
    </recommendedName>
</protein>
<gene>
    <name evidence="10" type="ORF">KDI_32190</name>
</gene>
<dbReference type="RefSeq" id="WP_172632163.1">
    <property type="nucleotide sequence ID" value="NZ_BIXY01000048.1"/>
</dbReference>
<proteinExistence type="predicted"/>
<keyword evidence="4" id="KW-0418">Kinase</keyword>
<dbReference type="SUPFAM" id="SSF89372">
    <property type="entry name" value="Fucose-specific lectin"/>
    <property type="match status" value="1"/>
</dbReference>
<dbReference type="AlphaFoldDB" id="A0A5A5TEJ7"/>
<keyword evidence="2" id="KW-0808">Transferase</keyword>
<evidence type="ECO:0000256" key="3">
    <source>
        <dbReference type="ARBA" id="ARBA00022741"/>
    </source>
</evidence>
<evidence type="ECO:0000259" key="8">
    <source>
        <dbReference type="PROSITE" id="PS50011"/>
    </source>
</evidence>
<organism evidence="10 11">
    <name type="scientific">Dictyobacter arantiisoli</name>
    <dbReference type="NCBI Taxonomy" id="2014874"/>
    <lineage>
        <taxon>Bacteria</taxon>
        <taxon>Bacillati</taxon>
        <taxon>Chloroflexota</taxon>
        <taxon>Ktedonobacteria</taxon>
        <taxon>Ktedonobacterales</taxon>
        <taxon>Dictyobacteraceae</taxon>
        <taxon>Dictyobacter</taxon>
    </lineage>
</organism>
<name>A0A5A5TEJ7_9CHLR</name>
<dbReference type="InterPro" id="IPR000719">
    <property type="entry name" value="Prot_kinase_dom"/>
</dbReference>
<dbReference type="InterPro" id="IPR001763">
    <property type="entry name" value="Rhodanese-like_dom"/>
</dbReference>
<dbReference type="InterPro" id="IPR011009">
    <property type="entry name" value="Kinase-like_dom_sf"/>
</dbReference>
<feature type="compositionally biased region" description="Polar residues" evidence="7">
    <location>
        <begin position="341"/>
        <end position="356"/>
    </location>
</feature>
<evidence type="ECO:0000256" key="4">
    <source>
        <dbReference type="ARBA" id="ARBA00022777"/>
    </source>
</evidence>
<dbReference type="CDD" id="cd22954">
    <property type="entry name" value="PLL_lectin"/>
    <property type="match status" value="1"/>
</dbReference>
<keyword evidence="11" id="KW-1185">Reference proteome</keyword>
<dbReference type="CDD" id="cd14014">
    <property type="entry name" value="STKc_PknB_like"/>
    <property type="match status" value="1"/>
</dbReference>
<dbReference type="Gene3D" id="1.10.510.10">
    <property type="entry name" value="Transferase(Phosphotransferase) domain 1"/>
    <property type="match status" value="1"/>
</dbReference>
<keyword evidence="3 6" id="KW-0547">Nucleotide-binding</keyword>
<dbReference type="EC" id="2.7.11.1" evidence="1"/>
<keyword evidence="5 6" id="KW-0067">ATP-binding</keyword>
<evidence type="ECO:0000256" key="7">
    <source>
        <dbReference type="SAM" id="MobiDB-lite"/>
    </source>
</evidence>
<dbReference type="Proteomes" id="UP000322530">
    <property type="component" value="Unassembled WGS sequence"/>
</dbReference>
<dbReference type="PROSITE" id="PS00108">
    <property type="entry name" value="PROTEIN_KINASE_ST"/>
    <property type="match status" value="1"/>
</dbReference>
<dbReference type="GO" id="GO:0004674">
    <property type="term" value="F:protein serine/threonine kinase activity"/>
    <property type="evidence" value="ECO:0007669"/>
    <property type="project" value="UniProtKB-EC"/>
</dbReference>
<dbReference type="Pfam" id="PF26607">
    <property type="entry name" value="DUF8189"/>
    <property type="match status" value="1"/>
</dbReference>
<dbReference type="PROSITE" id="PS00107">
    <property type="entry name" value="PROTEIN_KINASE_ATP"/>
    <property type="match status" value="1"/>
</dbReference>
<feature type="compositionally biased region" description="Low complexity" evidence="7">
    <location>
        <begin position="557"/>
        <end position="572"/>
    </location>
</feature>
<dbReference type="SUPFAM" id="SSF56112">
    <property type="entry name" value="Protein kinase-like (PK-like)"/>
    <property type="match status" value="1"/>
</dbReference>
<evidence type="ECO:0000259" key="9">
    <source>
        <dbReference type="PROSITE" id="PS50206"/>
    </source>
</evidence>
<dbReference type="SMART" id="SM00220">
    <property type="entry name" value="S_TKc"/>
    <property type="match status" value="1"/>
</dbReference>
<evidence type="ECO:0000256" key="5">
    <source>
        <dbReference type="ARBA" id="ARBA00022840"/>
    </source>
</evidence>
<feature type="binding site" evidence="6">
    <location>
        <position position="41"/>
    </location>
    <ligand>
        <name>ATP</name>
        <dbReference type="ChEBI" id="CHEBI:30616"/>
    </ligand>
</feature>
<dbReference type="Gene3D" id="2.120.10.70">
    <property type="entry name" value="Fucose-specific lectin"/>
    <property type="match status" value="2"/>
</dbReference>
<evidence type="ECO:0000313" key="11">
    <source>
        <dbReference type="Proteomes" id="UP000322530"/>
    </source>
</evidence>
<dbReference type="PROSITE" id="PS50011">
    <property type="entry name" value="PROTEIN_KINASE_DOM"/>
    <property type="match status" value="1"/>
</dbReference>
<dbReference type="InterPro" id="IPR017441">
    <property type="entry name" value="Protein_kinase_ATP_BS"/>
</dbReference>